<evidence type="ECO:0000256" key="1">
    <source>
        <dbReference type="ARBA" id="ARBA00022553"/>
    </source>
</evidence>
<dbReference type="Gene3D" id="3.40.50.2300">
    <property type="match status" value="1"/>
</dbReference>
<organism evidence="4 5">
    <name type="scientific">Oleomonas cavernae</name>
    <dbReference type="NCBI Taxonomy" id="2320859"/>
    <lineage>
        <taxon>Bacteria</taxon>
        <taxon>Pseudomonadati</taxon>
        <taxon>Pseudomonadota</taxon>
        <taxon>Alphaproteobacteria</taxon>
        <taxon>Acetobacterales</taxon>
        <taxon>Acetobacteraceae</taxon>
        <taxon>Oleomonas</taxon>
    </lineage>
</organism>
<dbReference type="SMART" id="SM00448">
    <property type="entry name" value="REC"/>
    <property type="match status" value="1"/>
</dbReference>
<dbReference type="AlphaFoldDB" id="A0A418WFD3"/>
<dbReference type="CDD" id="cd00156">
    <property type="entry name" value="REC"/>
    <property type="match status" value="1"/>
</dbReference>
<evidence type="ECO:0000313" key="5">
    <source>
        <dbReference type="Proteomes" id="UP000284605"/>
    </source>
</evidence>
<keyword evidence="5" id="KW-1185">Reference proteome</keyword>
<feature type="modified residue" description="4-aspartylphosphate" evidence="2">
    <location>
        <position position="63"/>
    </location>
</feature>
<dbReference type="Proteomes" id="UP000284605">
    <property type="component" value="Unassembled WGS sequence"/>
</dbReference>
<dbReference type="PROSITE" id="PS50110">
    <property type="entry name" value="RESPONSE_REGULATORY"/>
    <property type="match status" value="1"/>
</dbReference>
<evidence type="ECO:0000256" key="2">
    <source>
        <dbReference type="PROSITE-ProRule" id="PRU00169"/>
    </source>
</evidence>
<reference evidence="4 5" key="1">
    <citation type="submission" date="2018-09" db="EMBL/GenBank/DDBJ databases">
        <authorList>
            <person name="Zhu H."/>
        </authorList>
    </citation>
    <scope>NUCLEOTIDE SEQUENCE [LARGE SCALE GENOMIC DNA]</scope>
    <source>
        <strain evidence="4 5">K1W22B-8</strain>
    </source>
</reference>
<sequence length="135" mass="14547">MTPARDKPAPPMPTLLVVDDDDALRMELAELFERVGYHVLSAADGIEAVEIAREQAPTVVLMDVGMPQLDGIAAAEIMTLLRHTEQVVLMSGNPELVTDAAARQGLTSIVLTKPLTFETCRRVIDSLALPRGKTG</sequence>
<dbReference type="GO" id="GO:0000160">
    <property type="term" value="P:phosphorelay signal transduction system"/>
    <property type="evidence" value="ECO:0007669"/>
    <property type="project" value="InterPro"/>
</dbReference>
<evidence type="ECO:0000313" key="4">
    <source>
        <dbReference type="EMBL" id="RJF88738.1"/>
    </source>
</evidence>
<dbReference type="InterPro" id="IPR001789">
    <property type="entry name" value="Sig_transdc_resp-reg_receiver"/>
</dbReference>
<dbReference type="InterPro" id="IPR050595">
    <property type="entry name" value="Bact_response_regulator"/>
</dbReference>
<comment type="caution">
    <text evidence="4">The sequence shown here is derived from an EMBL/GenBank/DDBJ whole genome shotgun (WGS) entry which is preliminary data.</text>
</comment>
<name>A0A418WFD3_9PROT</name>
<dbReference type="InterPro" id="IPR011006">
    <property type="entry name" value="CheY-like_superfamily"/>
</dbReference>
<dbReference type="PANTHER" id="PTHR44591:SF23">
    <property type="entry name" value="CHEY SUBFAMILY"/>
    <property type="match status" value="1"/>
</dbReference>
<feature type="domain" description="Response regulatory" evidence="3">
    <location>
        <begin position="14"/>
        <end position="128"/>
    </location>
</feature>
<dbReference type="PANTHER" id="PTHR44591">
    <property type="entry name" value="STRESS RESPONSE REGULATOR PROTEIN 1"/>
    <property type="match status" value="1"/>
</dbReference>
<gene>
    <name evidence="4" type="ORF">D3874_18540</name>
</gene>
<evidence type="ECO:0000259" key="3">
    <source>
        <dbReference type="PROSITE" id="PS50110"/>
    </source>
</evidence>
<dbReference type="Pfam" id="PF00072">
    <property type="entry name" value="Response_reg"/>
    <property type="match status" value="1"/>
</dbReference>
<proteinExistence type="predicted"/>
<accession>A0A418WFD3</accession>
<keyword evidence="1 2" id="KW-0597">Phosphoprotein</keyword>
<dbReference type="EMBL" id="QYUK01000011">
    <property type="protein sequence ID" value="RJF88738.1"/>
    <property type="molecule type" value="Genomic_DNA"/>
</dbReference>
<dbReference type="SUPFAM" id="SSF52172">
    <property type="entry name" value="CheY-like"/>
    <property type="match status" value="1"/>
</dbReference>
<protein>
    <submittedName>
        <fullName evidence="4">Response regulator</fullName>
    </submittedName>
</protein>